<dbReference type="AlphaFoldDB" id="A0A4Q2L480"/>
<sequence>MLFLPLLTVLLWVLDPLGEWPFVAVSAVVVALLFVTAWLAYRRTKASLSRHGIVERGFFGFMSVVAARDITGVVRVQLYRLNSLDTTEQLFVVCRDGHCSFRMRGRFWDERAMSRVAPILGVDETRRDEPVTLAELRQSDPQLLYWFERRSLSRKPVTLT</sequence>
<keyword evidence="1" id="KW-0812">Transmembrane</keyword>
<comment type="caution">
    <text evidence="2">The sequence shown here is derived from an EMBL/GenBank/DDBJ whole genome shotgun (WGS) entry which is preliminary data.</text>
</comment>
<name>A0A4Q2L480_9MICO</name>
<feature type="transmembrane region" description="Helical" evidence="1">
    <location>
        <begin position="20"/>
        <end position="41"/>
    </location>
</feature>
<accession>A0A4Q2L480</accession>
<proteinExistence type="predicted"/>
<dbReference type="OrthoDB" id="5116324at2"/>
<dbReference type="RefSeq" id="WP_129519831.1">
    <property type="nucleotide sequence ID" value="NZ_SDPN01000006.1"/>
</dbReference>
<evidence type="ECO:0000256" key="1">
    <source>
        <dbReference type="SAM" id="Phobius"/>
    </source>
</evidence>
<reference evidence="2 3" key="1">
    <citation type="submission" date="2019-01" db="EMBL/GenBank/DDBJ databases">
        <title>Agromyces.</title>
        <authorList>
            <person name="Li J."/>
        </authorList>
    </citation>
    <scope>NUCLEOTIDE SEQUENCE [LARGE SCALE GENOMIC DNA]</scope>
    <source>
        <strain evidence="2 3">DSM 15934</strain>
    </source>
</reference>
<keyword evidence="3" id="KW-1185">Reference proteome</keyword>
<keyword evidence="1" id="KW-0472">Membrane</keyword>
<organism evidence="2 3">
    <name type="scientific">Agromyces albus</name>
    <dbReference type="NCBI Taxonomy" id="205332"/>
    <lineage>
        <taxon>Bacteria</taxon>
        <taxon>Bacillati</taxon>
        <taxon>Actinomycetota</taxon>
        <taxon>Actinomycetes</taxon>
        <taxon>Micrococcales</taxon>
        <taxon>Microbacteriaceae</taxon>
        <taxon>Agromyces</taxon>
    </lineage>
</organism>
<dbReference type="EMBL" id="SDPN01000006">
    <property type="protein sequence ID" value="RXZ72277.1"/>
    <property type="molecule type" value="Genomic_DNA"/>
</dbReference>
<protein>
    <submittedName>
        <fullName evidence="2">Uncharacterized protein</fullName>
    </submittedName>
</protein>
<keyword evidence="1" id="KW-1133">Transmembrane helix</keyword>
<evidence type="ECO:0000313" key="3">
    <source>
        <dbReference type="Proteomes" id="UP000293865"/>
    </source>
</evidence>
<dbReference type="Proteomes" id="UP000293865">
    <property type="component" value="Unassembled WGS sequence"/>
</dbReference>
<evidence type="ECO:0000313" key="2">
    <source>
        <dbReference type="EMBL" id="RXZ72277.1"/>
    </source>
</evidence>
<gene>
    <name evidence="2" type="ORF">ESP51_05185</name>
</gene>